<comment type="caution">
    <text evidence="11">The sequence shown here is derived from an EMBL/GenBank/DDBJ whole genome shotgun (WGS) entry which is preliminary data.</text>
</comment>
<dbReference type="Proteomes" id="UP000175691">
    <property type="component" value="Unassembled WGS sequence"/>
</dbReference>
<dbReference type="PANTHER" id="PTHR45755:SF4">
    <property type="entry name" value="ZINC TRANSPORTER 7"/>
    <property type="match status" value="1"/>
</dbReference>
<dbReference type="RefSeq" id="WP_070127434.1">
    <property type="nucleotide sequence ID" value="NZ_MDHN01000041.1"/>
</dbReference>
<dbReference type="Gene3D" id="1.20.1510.10">
    <property type="entry name" value="Cation efflux protein transmembrane domain"/>
    <property type="match status" value="1"/>
</dbReference>
<dbReference type="InterPro" id="IPR058533">
    <property type="entry name" value="Cation_efflux_TM"/>
</dbReference>
<evidence type="ECO:0000256" key="9">
    <source>
        <dbReference type="SAM" id="Phobius"/>
    </source>
</evidence>
<feature type="transmembrane region" description="Helical" evidence="9">
    <location>
        <begin position="130"/>
        <end position="148"/>
    </location>
</feature>
<keyword evidence="12" id="KW-1185">Reference proteome</keyword>
<feature type="compositionally biased region" description="Basic and acidic residues" evidence="8">
    <location>
        <begin position="207"/>
        <end position="222"/>
    </location>
</feature>
<feature type="transmembrane region" description="Helical" evidence="9">
    <location>
        <begin position="88"/>
        <end position="110"/>
    </location>
</feature>
<dbReference type="InterPro" id="IPR027469">
    <property type="entry name" value="Cation_efflux_TMD_sf"/>
</dbReference>
<feature type="compositionally biased region" description="Basic residues" evidence="8">
    <location>
        <begin position="153"/>
        <end position="206"/>
    </location>
</feature>
<evidence type="ECO:0000256" key="1">
    <source>
        <dbReference type="ARBA" id="ARBA00004141"/>
    </source>
</evidence>
<dbReference type="AlphaFoldDB" id="A0A1E7Z6L8"/>
<evidence type="ECO:0000313" key="11">
    <source>
        <dbReference type="EMBL" id="OFC69199.1"/>
    </source>
</evidence>
<keyword evidence="5 9" id="KW-1133">Transmembrane helix</keyword>
<reference evidence="11 12" key="1">
    <citation type="submission" date="2016-08" db="EMBL/GenBank/DDBJ databases">
        <authorList>
            <person name="Seilhamer J.J."/>
        </authorList>
    </citation>
    <scope>NUCLEOTIDE SEQUENCE [LARGE SCALE GENOMIC DNA]</scope>
    <source>
        <strain evidence="11 12">KCTC 42603</strain>
    </source>
</reference>
<organism evidence="11 12">
    <name type="scientific">Alteromonas confluentis</name>
    <dbReference type="NCBI Taxonomy" id="1656094"/>
    <lineage>
        <taxon>Bacteria</taxon>
        <taxon>Pseudomonadati</taxon>
        <taxon>Pseudomonadota</taxon>
        <taxon>Gammaproteobacteria</taxon>
        <taxon>Alteromonadales</taxon>
        <taxon>Alteromonadaceae</taxon>
        <taxon>Alteromonas/Salinimonas group</taxon>
        <taxon>Alteromonas</taxon>
    </lineage>
</organism>
<dbReference type="GO" id="GO:0005385">
    <property type="term" value="F:zinc ion transmembrane transporter activity"/>
    <property type="evidence" value="ECO:0007669"/>
    <property type="project" value="InterPro"/>
</dbReference>
<proteinExistence type="predicted"/>
<evidence type="ECO:0000256" key="2">
    <source>
        <dbReference type="ARBA" id="ARBA00022448"/>
    </source>
</evidence>
<evidence type="ECO:0000256" key="7">
    <source>
        <dbReference type="ARBA" id="ARBA00023136"/>
    </source>
</evidence>
<sequence>MSVKAAEARIHSHDFYVESGDSEKKINLVFLLTTLTMIVEIAAGSWFGSMALLADGWHMFTHSAAFAVSLFVYWYSRKHRHNRDFSFGTGKVNALGGFASAVALATVSLFMLMESAGRLFMPQAISFDEAIVVAVIGFIVNVASVFLLHDHHGHGHHDHGHSHQDHGHHHSHHEHHSHAQGHHHHAHSDHHKHVHHEHTDHHHHHAAEHTAHHEHAAHQGHHDHNLKAAYLHVLADTLTSLLAIIALVLGKFYGWLWADAVMGIVGAVVIARWAWGLITHSSAMLLDKSVTPTKFDAVKQLLEKDGQSTVTDIHYWQLSAGHNAGIISLTTASELTPDEVKDKVSELLPCDHLTVEINPA</sequence>
<dbReference type="InterPro" id="IPR002524">
    <property type="entry name" value="Cation_efflux"/>
</dbReference>
<feature type="region of interest" description="Disordered" evidence="8">
    <location>
        <begin position="153"/>
        <end position="222"/>
    </location>
</feature>
<protein>
    <recommendedName>
        <fullName evidence="10">Cation efflux protein transmembrane domain-containing protein</fullName>
    </recommendedName>
</protein>
<dbReference type="NCBIfam" id="TIGR01297">
    <property type="entry name" value="CDF"/>
    <property type="match status" value="1"/>
</dbReference>
<evidence type="ECO:0000313" key="12">
    <source>
        <dbReference type="Proteomes" id="UP000175691"/>
    </source>
</evidence>
<feature type="transmembrane region" description="Helical" evidence="9">
    <location>
        <begin position="229"/>
        <end position="249"/>
    </location>
</feature>
<evidence type="ECO:0000256" key="5">
    <source>
        <dbReference type="ARBA" id="ARBA00022989"/>
    </source>
</evidence>
<feature type="domain" description="Cation efflux protein transmembrane" evidence="10">
    <location>
        <begin position="28"/>
        <end position="286"/>
    </location>
</feature>
<feature type="transmembrane region" description="Helical" evidence="9">
    <location>
        <begin position="28"/>
        <end position="47"/>
    </location>
</feature>
<keyword evidence="6" id="KW-0406">Ion transport</keyword>
<evidence type="ECO:0000256" key="4">
    <source>
        <dbReference type="ARBA" id="ARBA00022906"/>
    </source>
</evidence>
<evidence type="ECO:0000256" key="6">
    <source>
        <dbReference type="ARBA" id="ARBA00023065"/>
    </source>
</evidence>
<dbReference type="EMBL" id="MDHN01000041">
    <property type="protein sequence ID" value="OFC69199.1"/>
    <property type="molecule type" value="Genomic_DNA"/>
</dbReference>
<dbReference type="InterPro" id="IPR045316">
    <property type="entry name" value="Msc2-like"/>
</dbReference>
<gene>
    <name evidence="11" type="ORF">BFC18_21015</name>
</gene>
<dbReference type="GO" id="GO:0006882">
    <property type="term" value="P:intracellular zinc ion homeostasis"/>
    <property type="evidence" value="ECO:0007669"/>
    <property type="project" value="InterPro"/>
</dbReference>
<keyword evidence="2" id="KW-0813">Transport</keyword>
<keyword evidence="3 9" id="KW-0812">Transmembrane</keyword>
<evidence type="ECO:0000259" key="10">
    <source>
        <dbReference type="Pfam" id="PF01545"/>
    </source>
</evidence>
<dbReference type="SUPFAM" id="SSF161111">
    <property type="entry name" value="Cation efflux protein transmembrane domain-like"/>
    <property type="match status" value="1"/>
</dbReference>
<keyword evidence="4" id="KW-0862">Zinc</keyword>
<dbReference type="GO" id="GO:0016020">
    <property type="term" value="C:membrane"/>
    <property type="evidence" value="ECO:0007669"/>
    <property type="project" value="UniProtKB-SubCell"/>
</dbReference>
<feature type="transmembrane region" description="Helical" evidence="9">
    <location>
        <begin position="255"/>
        <end position="275"/>
    </location>
</feature>
<dbReference type="Pfam" id="PF01545">
    <property type="entry name" value="Cation_efflux"/>
    <property type="match status" value="1"/>
</dbReference>
<keyword evidence="7 9" id="KW-0472">Membrane</keyword>
<feature type="transmembrane region" description="Helical" evidence="9">
    <location>
        <begin position="59"/>
        <end position="76"/>
    </location>
</feature>
<comment type="subcellular location">
    <subcellularLocation>
        <location evidence="1">Membrane</location>
        <topology evidence="1">Multi-pass membrane protein</topology>
    </subcellularLocation>
</comment>
<dbReference type="OrthoDB" id="271709at2"/>
<accession>A0A1E7Z6L8</accession>
<dbReference type="PANTHER" id="PTHR45755">
    <property type="match status" value="1"/>
</dbReference>
<evidence type="ECO:0000256" key="3">
    <source>
        <dbReference type="ARBA" id="ARBA00022692"/>
    </source>
</evidence>
<keyword evidence="4" id="KW-0864">Zinc transport</keyword>
<name>A0A1E7Z6L8_9ALTE</name>
<evidence type="ECO:0000256" key="8">
    <source>
        <dbReference type="SAM" id="MobiDB-lite"/>
    </source>
</evidence>